<dbReference type="PROSITE" id="PS50011">
    <property type="entry name" value="PROTEIN_KINASE_DOM"/>
    <property type="match status" value="1"/>
</dbReference>
<dbReference type="Gene3D" id="1.10.510.10">
    <property type="entry name" value="Transferase(Phosphotransferase) domain 1"/>
    <property type="match status" value="1"/>
</dbReference>
<keyword evidence="1" id="KW-0808">Transferase</keyword>
<keyword evidence="6" id="KW-0472">Membrane</keyword>
<evidence type="ECO:0000256" key="1">
    <source>
        <dbReference type="ARBA" id="ARBA00022679"/>
    </source>
</evidence>
<proteinExistence type="predicted"/>
<organism evidence="8 9">
    <name type="scientific">Eshraghiella crossota DSM 2876</name>
    <dbReference type="NCBI Taxonomy" id="511680"/>
    <lineage>
        <taxon>Bacteria</taxon>
        <taxon>Bacillati</taxon>
        <taxon>Bacillota</taxon>
        <taxon>Clostridia</taxon>
        <taxon>Lachnospirales</taxon>
        <taxon>Lachnospiraceae</taxon>
        <taxon>Eshraghiella</taxon>
    </lineage>
</organism>
<dbReference type="PANTHER" id="PTHR43289">
    <property type="entry name" value="MITOGEN-ACTIVATED PROTEIN KINASE KINASE KINASE 20-RELATED"/>
    <property type="match status" value="1"/>
</dbReference>
<evidence type="ECO:0000256" key="2">
    <source>
        <dbReference type="ARBA" id="ARBA00022741"/>
    </source>
</evidence>
<dbReference type="GO" id="GO:0004674">
    <property type="term" value="F:protein serine/threonine kinase activity"/>
    <property type="evidence" value="ECO:0007669"/>
    <property type="project" value="TreeGrafter"/>
</dbReference>
<dbReference type="InterPro" id="IPR017441">
    <property type="entry name" value="Protein_kinase_ATP_BS"/>
</dbReference>
<dbReference type="AlphaFoldDB" id="D4S2Y8"/>
<name>D4S2Y8_9FIRM</name>
<feature type="transmembrane region" description="Helical" evidence="6">
    <location>
        <begin position="281"/>
        <end position="299"/>
    </location>
</feature>
<dbReference type="EMBL" id="ABWN01000042">
    <property type="protein sequence ID" value="EFF67357.1"/>
    <property type="molecule type" value="Genomic_DNA"/>
</dbReference>
<dbReference type="InterPro" id="IPR000719">
    <property type="entry name" value="Prot_kinase_dom"/>
</dbReference>
<evidence type="ECO:0000256" key="5">
    <source>
        <dbReference type="PROSITE-ProRule" id="PRU10141"/>
    </source>
</evidence>
<dbReference type="PROSITE" id="PS00107">
    <property type="entry name" value="PROTEIN_KINASE_ATP"/>
    <property type="match status" value="1"/>
</dbReference>
<reference evidence="8 9" key="1">
    <citation type="submission" date="2010-02" db="EMBL/GenBank/DDBJ databases">
        <authorList>
            <person name="Weinstock G."/>
            <person name="Sodergren E."/>
            <person name="Clifton S."/>
            <person name="Fulton L."/>
            <person name="Fulton B."/>
            <person name="Courtney L."/>
            <person name="Fronick C."/>
            <person name="Harrison M."/>
            <person name="Strong C."/>
            <person name="Farmer C."/>
            <person name="Delahaunty K."/>
            <person name="Markovic C."/>
            <person name="Hall O."/>
            <person name="Minx P."/>
            <person name="Tomlinson C."/>
            <person name="Mitreva M."/>
            <person name="Nelson J."/>
            <person name="Hou S."/>
            <person name="Wollam A."/>
            <person name="Pepin K.H."/>
            <person name="Johnson M."/>
            <person name="Bhonagiri V."/>
            <person name="Zhang X."/>
            <person name="Suruliraj S."/>
            <person name="Warren W."/>
            <person name="Chinwalla A."/>
            <person name="Mardis E.R."/>
            <person name="Wilson R.K."/>
        </authorList>
    </citation>
    <scope>NUCLEOTIDE SEQUENCE [LARGE SCALE GENOMIC DNA]</scope>
    <source>
        <strain evidence="8 9">DSM 2876</strain>
    </source>
</reference>
<keyword evidence="2 5" id="KW-0547">Nucleotide-binding</keyword>
<dbReference type="GeneID" id="98917142"/>
<evidence type="ECO:0000313" key="9">
    <source>
        <dbReference type="Proteomes" id="UP000006238"/>
    </source>
</evidence>
<comment type="caution">
    <text evidence="8">The sequence shown here is derived from an EMBL/GenBank/DDBJ whole genome shotgun (WGS) entry which is preliminary data.</text>
</comment>
<dbReference type="Gene3D" id="3.30.200.20">
    <property type="entry name" value="Phosphorylase Kinase, domain 1"/>
    <property type="match status" value="1"/>
</dbReference>
<gene>
    <name evidence="8" type="ORF">BUTYVIB_02440</name>
</gene>
<dbReference type="RefSeq" id="WP_005604618.1">
    <property type="nucleotide sequence ID" value="NZ_GG663525.1"/>
</dbReference>
<dbReference type="Proteomes" id="UP000006238">
    <property type="component" value="Unassembled WGS sequence"/>
</dbReference>
<evidence type="ECO:0000256" key="3">
    <source>
        <dbReference type="ARBA" id="ARBA00022777"/>
    </source>
</evidence>
<evidence type="ECO:0000313" key="8">
    <source>
        <dbReference type="EMBL" id="EFF67357.1"/>
    </source>
</evidence>
<keyword evidence="3 8" id="KW-0418">Kinase</keyword>
<keyword evidence="6" id="KW-1133">Transmembrane helix</keyword>
<dbReference type="InterPro" id="IPR011009">
    <property type="entry name" value="Kinase-like_dom_sf"/>
</dbReference>
<evidence type="ECO:0000256" key="4">
    <source>
        <dbReference type="ARBA" id="ARBA00022840"/>
    </source>
</evidence>
<feature type="binding site" evidence="5">
    <location>
        <position position="41"/>
    </location>
    <ligand>
        <name>ATP</name>
        <dbReference type="ChEBI" id="CHEBI:30616"/>
    </ligand>
</feature>
<sequence length="568" mass="65523">MAGKGNIIDNKYEILKEIGHGGMSVVYLAMDLRLNKQWAVKEIEKRSNDKNNQVVVQSLLVEAEMMKKLDHPALPRIVDIIDSGRTIYVVMDYIEGESLDRILEQNGAQPQELVIDWAKQLCDVLRYLHSQNPPIIYRDMKPANVMLKPEGNLKVIDFGIAREYKEHNLKDTVNLGTRGYAAPEQFGGMGQTDARTDIYCLGATLYHLVTGQSPGEPPYEIKPIRQWNPTLSSGLEAIINKCTQANPDDRYQTCDELMYALEHYTEADESYKKKQWKKMRLFIIAVSLFVIFLGGGFVFRSLASKTNNQTYDNLISVVDSTSYEDKIDSYINAIKLYPKRPEAYIKMLEVYTEHGFGIEESKQFMNYYNQNFSENNDNTYDKTSGQIAEMNYQAGIIYLYMYDSDENSQETFRSRALKAYPFFKEVCENNDGSYANYSLAQSYYVVCDFYKNYVDNSTSVKEPTKELYAELIAAVETCITNLEDYDNPDIAYVKLTMYEAILNLIHEQRRAFMRADIEAKEILSLFEMIYRNTDNLDVLQEKSIQKKASILEQKDLFISDIESIYNEE</sequence>
<dbReference type="PROSITE" id="PS00108">
    <property type="entry name" value="PROTEIN_KINASE_ST"/>
    <property type="match status" value="1"/>
</dbReference>
<dbReference type="Pfam" id="PF00069">
    <property type="entry name" value="Pkinase"/>
    <property type="match status" value="1"/>
</dbReference>
<feature type="domain" description="Protein kinase" evidence="7">
    <location>
        <begin position="12"/>
        <end position="265"/>
    </location>
</feature>
<dbReference type="SUPFAM" id="SSF56112">
    <property type="entry name" value="Protein kinase-like (PK-like)"/>
    <property type="match status" value="1"/>
</dbReference>
<keyword evidence="9" id="KW-1185">Reference proteome</keyword>
<dbReference type="eggNOG" id="COG0515">
    <property type="taxonomic scope" value="Bacteria"/>
</dbReference>
<protein>
    <submittedName>
        <fullName evidence="8">Kinase domain protein</fullName>
    </submittedName>
</protein>
<evidence type="ECO:0000259" key="7">
    <source>
        <dbReference type="PROSITE" id="PS50011"/>
    </source>
</evidence>
<evidence type="ECO:0000256" key="6">
    <source>
        <dbReference type="SAM" id="Phobius"/>
    </source>
</evidence>
<dbReference type="SMART" id="SM00220">
    <property type="entry name" value="S_TKc"/>
    <property type="match status" value="1"/>
</dbReference>
<dbReference type="InterPro" id="IPR008271">
    <property type="entry name" value="Ser/Thr_kinase_AS"/>
</dbReference>
<dbReference type="CDD" id="cd14014">
    <property type="entry name" value="STKc_PknB_like"/>
    <property type="match status" value="1"/>
</dbReference>
<dbReference type="GO" id="GO:0005524">
    <property type="term" value="F:ATP binding"/>
    <property type="evidence" value="ECO:0007669"/>
    <property type="project" value="UniProtKB-UniRule"/>
</dbReference>
<keyword evidence="6" id="KW-0812">Transmembrane</keyword>
<keyword evidence="4 5" id="KW-0067">ATP-binding</keyword>
<accession>D4S2Y8</accession>
<dbReference type="PANTHER" id="PTHR43289:SF34">
    <property type="entry name" value="SERINE_THREONINE-PROTEIN KINASE YBDM-RELATED"/>
    <property type="match status" value="1"/>
</dbReference>
<dbReference type="HOGENOM" id="CLU_027333_0_0_9"/>